<name>A0A3S4HFG4_KLEPN</name>
<gene>
    <name evidence="1" type="ORF">NCTC13635_06320</name>
</gene>
<evidence type="ECO:0000313" key="2">
    <source>
        <dbReference type="Proteomes" id="UP000282433"/>
    </source>
</evidence>
<dbReference type="Proteomes" id="UP000282433">
    <property type="component" value="Chromosome"/>
</dbReference>
<dbReference type="EMBL" id="LR134162">
    <property type="protein sequence ID" value="VEB06836.1"/>
    <property type="molecule type" value="Genomic_DNA"/>
</dbReference>
<proteinExistence type="predicted"/>
<accession>A0A3S4HFG4</accession>
<dbReference type="AlphaFoldDB" id="A0A3S4HFG4"/>
<protein>
    <submittedName>
        <fullName evidence="1">Uncharacterized protein</fullName>
    </submittedName>
</protein>
<evidence type="ECO:0000313" key="1">
    <source>
        <dbReference type="EMBL" id="VEB06836.1"/>
    </source>
</evidence>
<reference evidence="1 2" key="1">
    <citation type="submission" date="2018-12" db="EMBL/GenBank/DDBJ databases">
        <authorList>
            <consortium name="Pathogen Informatics"/>
        </authorList>
    </citation>
    <scope>NUCLEOTIDE SEQUENCE [LARGE SCALE GENOMIC DNA]</scope>
    <source>
        <strain evidence="1 2">NCTC13635</strain>
    </source>
</reference>
<sequence length="88" mass="9913">MPVVLTFVVSTVAVVILLGVGEGTDNAQRVVILLVTVFQVETASFVRFTLHVALRVTAGYGRSLQQMQWYLRMQPEQRPVLKDVQFYS</sequence>
<organism evidence="1 2">
    <name type="scientific">Klebsiella pneumoniae</name>
    <dbReference type="NCBI Taxonomy" id="573"/>
    <lineage>
        <taxon>Bacteria</taxon>
        <taxon>Pseudomonadati</taxon>
        <taxon>Pseudomonadota</taxon>
        <taxon>Gammaproteobacteria</taxon>
        <taxon>Enterobacterales</taxon>
        <taxon>Enterobacteriaceae</taxon>
        <taxon>Klebsiella/Raoultella group</taxon>
        <taxon>Klebsiella</taxon>
        <taxon>Klebsiella pneumoniae complex</taxon>
    </lineage>
</organism>